<dbReference type="EMBL" id="UOGE01000110">
    <property type="protein sequence ID" value="VAX25823.1"/>
    <property type="molecule type" value="Genomic_DNA"/>
</dbReference>
<organism evidence="2">
    <name type="scientific">hydrothermal vent metagenome</name>
    <dbReference type="NCBI Taxonomy" id="652676"/>
    <lineage>
        <taxon>unclassified sequences</taxon>
        <taxon>metagenomes</taxon>
        <taxon>ecological metagenomes</taxon>
    </lineage>
</organism>
<feature type="domain" description="HTH marR-type" evidence="1">
    <location>
        <begin position="1"/>
        <end position="116"/>
    </location>
</feature>
<gene>
    <name evidence="2" type="ORF">MNBD_NITROSPINAE02-1836</name>
</gene>
<reference evidence="2" key="1">
    <citation type="submission" date="2018-06" db="EMBL/GenBank/DDBJ databases">
        <authorList>
            <person name="Zhirakovskaya E."/>
        </authorList>
    </citation>
    <scope>NUCLEOTIDE SEQUENCE</scope>
</reference>
<dbReference type="Gene3D" id="1.10.10.10">
    <property type="entry name" value="Winged helix-like DNA-binding domain superfamily/Winged helix DNA-binding domain"/>
    <property type="match status" value="1"/>
</dbReference>
<dbReference type="Pfam" id="PF12802">
    <property type="entry name" value="MarR_2"/>
    <property type="match status" value="1"/>
</dbReference>
<dbReference type="SMART" id="SM00347">
    <property type="entry name" value="HTH_MARR"/>
    <property type="match status" value="1"/>
</dbReference>
<dbReference type="AlphaFoldDB" id="A0A3B1CM86"/>
<dbReference type="InterPro" id="IPR000835">
    <property type="entry name" value="HTH_MarR-typ"/>
</dbReference>
<dbReference type="SUPFAM" id="SSF46785">
    <property type="entry name" value="Winged helix' DNA-binding domain"/>
    <property type="match status" value="1"/>
</dbReference>
<proteinExistence type="predicted"/>
<dbReference type="PROSITE" id="PS50995">
    <property type="entry name" value="HTH_MARR_2"/>
    <property type="match status" value="1"/>
</dbReference>
<name>A0A3B1CM86_9ZZZZ</name>
<protein>
    <recommendedName>
        <fullName evidence="1">HTH marR-type domain-containing protein</fullName>
    </recommendedName>
</protein>
<sequence>MDDFGLNQQQFIVLNTINHREPVSRKDICSNLLFEKSNVSKIVKKFKSPGYVQVSRFPDDKRVDMLQVTRSGRLTVWTSMGEYKPAEGGSIIIPKNVEHGDLAGDNAQMMIIEGRL</sequence>
<dbReference type="InterPro" id="IPR036390">
    <property type="entry name" value="WH_DNA-bd_sf"/>
</dbReference>
<dbReference type="GO" id="GO:0003700">
    <property type="term" value="F:DNA-binding transcription factor activity"/>
    <property type="evidence" value="ECO:0007669"/>
    <property type="project" value="InterPro"/>
</dbReference>
<dbReference type="InterPro" id="IPR036388">
    <property type="entry name" value="WH-like_DNA-bd_sf"/>
</dbReference>
<evidence type="ECO:0000313" key="2">
    <source>
        <dbReference type="EMBL" id="VAX25823.1"/>
    </source>
</evidence>
<evidence type="ECO:0000259" key="1">
    <source>
        <dbReference type="PROSITE" id="PS50995"/>
    </source>
</evidence>
<accession>A0A3B1CM86</accession>